<name>A0ABR1T985_9PEZI</name>
<dbReference type="EMBL" id="JAQQWL010000013">
    <property type="protein sequence ID" value="KAK8043133.1"/>
    <property type="molecule type" value="Genomic_DNA"/>
</dbReference>
<dbReference type="Proteomes" id="UP001480595">
    <property type="component" value="Unassembled WGS sequence"/>
</dbReference>
<comment type="caution">
    <text evidence="1">The sequence shown here is derived from an EMBL/GenBank/DDBJ whole genome shotgun (WGS) entry which is preliminary data.</text>
</comment>
<sequence>MKRLVVLLYKDVFAFLCYSMKWYSSWRNRFRTAFDNQFYTKNVEQRVKGIQLLVQRVRDEMTLMNDRLVQDIHSEQKTGIDEIKDHMINLHAWLDAKFQGLGAQVCETLKANAQHAIDIQRWLQAPQSCLLWVEGPAYGPFDEALSSIGTRIQTATEEVGTNCVSFYAKTTYSFEPQLGSVKNAGIISMIYSIISQLIRIAPVSLPNTPDLVEDRIRQLDGKLETIPASLEILEVLLSHMDPGLVVVICGFHLIDSREDITHLVKFAEILRDQALERRVKTLFVSAGNCRALSGSIDKSNRSDASKLSLARPQIPLPGGIAVDSIRLGT</sequence>
<dbReference type="GeneID" id="92098088"/>
<keyword evidence="2" id="KW-1185">Reference proteome</keyword>
<accession>A0ABR1T985</accession>
<evidence type="ECO:0000313" key="2">
    <source>
        <dbReference type="Proteomes" id="UP001480595"/>
    </source>
</evidence>
<dbReference type="RefSeq" id="XP_066709986.1">
    <property type="nucleotide sequence ID" value="XM_066865025.1"/>
</dbReference>
<evidence type="ECO:0000313" key="1">
    <source>
        <dbReference type="EMBL" id="KAK8043133.1"/>
    </source>
</evidence>
<proteinExistence type="predicted"/>
<reference evidence="1 2" key="1">
    <citation type="submission" date="2023-01" db="EMBL/GenBank/DDBJ databases">
        <title>Analysis of 21 Apiospora genomes using comparative genomics revels a genus with tremendous synthesis potential of carbohydrate active enzymes and secondary metabolites.</title>
        <authorList>
            <person name="Sorensen T."/>
        </authorList>
    </citation>
    <scope>NUCLEOTIDE SEQUENCE [LARGE SCALE GENOMIC DNA]</scope>
    <source>
        <strain evidence="1 2">CBS 135458</strain>
    </source>
</reference>
<protein>
    <submittedName>
        <fullName evidence="1">Uncharacterized protein</fullName>
    </submittedName>
</protein>
<organism evidence="1 2">
    <name type="scientific">Apiospora phragmitis</name>
    <dbReference type="NCBI Taxonomy" id="2905665"/>
    <lineage>
        <taxon>Eukaryota</taxon>
        <taxon>Fungi</taxon>
        <taxon>Dikarya</taxon>
        <taxon>Ascomycota</taxon>
        <taxon>Pezizomycotina</taxon>
        <taxon>Sordariomycetes</taxon>
        <taxon>Xylariomycetidae</taxon>
        <taxon>Amphisphaeriales</taxon>
        <taxon>Apiosporaceae</taxon>
        <taxon>Apiospora</taxon>
    </lineage>
</organism>
<gene>
    <name evidence="1" type="ORF">PG994_013616</name>
</gene>